<dbReference type="PANTHER" id="PTHR22684">
    <property type="entry name" value="NULP1-RELATED"/>
    <property type="match status" value="1"/>
</dbReference>
<feature type="compositionally biased region" description="Acidic residues" evidence="1">
    <location>
        <begin position="63"/>
        <end position="75"/>
    </location>
</feature>
<dbReference type="AlphaFoldDB" id="A0AAN0JRL4"/>
<sequence length="227" mass="25903">MSSRAFRRLGGDPFTIKLPAGTGGEEEDEDEEGDISLQPVSLQSQKKNKFNPFDMLNDSNESPQEEEEEEEEEKEEQTSKVAVTSQSSSRKKKKKKKRATNKQNQSTPTVSNEDEVEAALREVTDMLGGLETVSSSQSESSSSRTPCNQRPLLCVDRRNLNAENEMRRIFGSRVVRGEQTSQRRHHRRKHQRQTVLATPKDTWPQIERLGLSMSLEEVKDSYEIMMK</sequence>
<reference evidence="2" key="2">
    <citation type="submission" date="2024-06" db="UniProtKB">
        <authorList>
            <consortium name="EnsemblMetazoa"/>
        </authorList>
    </citation>
    <scope>IDENTIFICATION</scope>
</reference>
<dbReference type="PANTHER" id="PTHR22684:SF0">
    <property type="entry name" value="RIBOSOME QUALITY CONTROL COMPLEX SUBUNIT TCF25"/>
    <property type="match status" value="1"/>
</dbReference>
<accession>A0AAN0JRL4</accession>
<dbReference type="KEGG" id="aqu:109587706"/>
<feature type="compositionally biased region" description="Acidic residues" evidence="1">
    <location>
        <begin position="24"/>
        <end position="34"/>
    </location>
</feature>
<name>A0AAN0JRL4_AMPQE</name>
<feature type="compositionally biased region" description="Basic residues" evidence="1">
    <location>
        <begin position="89"/>
        <end position="100"/>
    </location>
</feature>
<proteinExistence type="predicted"/>
<dbReference type="GO" id="GO:1990112">
    <property type="term" value="C:RQC complex"/>
    <property type="evidence" value="ECO:0007669"/>
    <property type="project" value="TreeGrafter"/>
</dbReference>
<protein>
    <submittedName>
        <fullName evidence="2">Uncharacterized protein</fullName>
    </submittedName>
</protein>
<feature type="compositionally biased region" description="Polar residues" evidence="1">
    <location>
        <begin position="101"/>
        <end position="111"/>
    </location>
</feature>
<reference evidence="3" key="1">
    <citation type="journal article" date="2010" name="Nature">
        <title>The Amphimedon queenslandica genome and the evolution of animal complexity.</title>
        <authorList>
            <person name="Srivastava M."/>
            <person name="Simakov O."/>
            <person name="Chapman J."/>
            <person name="Fahey B."/>
            <person name="Gauthier M.E."/>
            <person name="Mitros T."/>
            <person name="Richards G.S."/>
            <person name="Conaco C."/>
            <person name="Dacre M."/>
            <person name="Hellsten U."/>
            <person name="Larroux C."/>
            <person name="Putnam N.H."/>
            <person name="Stanke M."/>
            <person name="Adamska M."/>
            <person name="Darling A."/>
            <person name="Degnan S.M."/>
            <person name="Oakley T.H."/>
            <person name="Plachetzki D.C."/>
            <person name="Zhai Y."/>
            <person name="Adamski M."/>
            <person name="Calcino A."/>
            <person name="Cummins S.F."/>
            <person name="Goodstein D.M."/>
            <person name="Harris C."/>
            <person name="Jackson D.J."/>
            <person name="Leys S.P."/>
            <person name="Shu S."/>
            <person name="Woodcroft B.J."/>
            <person name="Vervoort M."/>
            <person name="Kosik K.S."/>
            <person name="Manning G."/>
            <person name="Degnan B.M."/>
            <person name="Rokhsar D.S."/>
        </authorList>
    </citation>
    <scope>NUCLEOTIDE SEQUENCE [LARGE SCALE GENOMIC DNA]</scope>
</reference>
<evidence type="ECO:0000256" key="1">
    <source>
        <dbReference type="SAM" id="MobiDB-lite"/>
    </source>
</evidence>
<evidence type="ECO:0000313" key="2">
    <source>
        <dbReference type="EnsemblMetazoa" id="XP_019859489.1"/>
    </source>
</evidence>
<feature type="region of interest" description="Disordered" evidence="1">
    <location>
        <begin position="1"/>
        <end position="115"/>
    </location>
</feature>
<organism evidence="2 3">
    <name type="scientific">Amphimedon queenslandica</name>
    <name type="common">Sponge</name>
    <dbReference type="NCBI Taxonomy" id="400682"/>
    <lineage>
        <taxon>Eukaryota</taxon>
        <taxon>Metazoa</taxon>
        <taxon>Porifera</taxon>
        <taxon>Demospongiae</taxon>
        <taxon>Heteroscleromorpha</taxon>
        <taxon>Haplosclerida</taxon>
        <taxon>Niphatidae</taxon>
        <taxon>Amphimedon</taxon>
    </lineage>
</organism>
<dbReference type="RefSeq" id="XP_019859489.1">
    <property type="nucleotide sequence ID" value="XM_020003930.1"/>
</dbReference>
<evidence type="ECO:0000313" key="3">
    <source>
        <dbReference type="Proteomes" id="UP000007879"/>
    </source>
</evidence>
<dbReference type="EnsemblMetazoa" id="XM_020003930.1">
    <property type="protein sequence ID" value="XP_019859489.1"/>
    <property type="gene ID" value="LOC109587706"/>
</dbReference>
<dbReference type="GeneID" id="109587706"/>
<keyword evidence="3" id="KW-1185">Reference proteome</keyword>
<dbReference type="Proteomes" id="UP000007879">
    <property type="component" value="Unassembled WGS sequence"/>
</dbReference>
<dbReference type="InterPro" id="IPR006994">
    <property type="entry name" value="TCF25/Rqc1"/>
</dbReference>